<reference evidence="1 2" key="1">
    <citation type="submission" date="2016-12" db="EMBL/GenBank/DDBJ databases">
        <authorList>
            <person name="Song W.-J."/>
            <person name="Kurnit D.M."/>
        </authorList>
    </citation>
    <scope>NUCLEOTIDE SEQUENCE [LARGE SCALE GENOMIC DNA]</scope>
    <source>
        <strain evidence="1 2">DSM 18488</strain>
    </source>
</reference>
<evidence type="ECO:0000313" key="1">
    <source>
        <dbReference type="EMBL" id="SHO50481.1"/>
    </source>
</evidence>
<dbReference type="EMBL" id="FRFE01000019">
    <property type="protein sequence ID" value="SHO50481.1"/>
    <property type="molecule type" value="Genomic_DNA"/>
</dbReference>
<proteinExistence type="predicted"/>
<gene>
    <name evidence="1" type="ORF">SAMN02745220_03484</name>
</gene>
<dbReference type="AlphaFoldDB" id="A0A1M7YD16"/>
<name>A0A1M7YD16_9BACT</name>
<keyword evidence="2" id="KW-1185">Reference proteome</keyword>
<evidence type="ECO:0000313" key="2">
    <source>
        <dbReference type="Proteomes" id="UP000184603"/>
    </source>
</evidence>
<organism evidence="1 2">
    <name type="scientific">Desulfopila aestuarii DSM 18488</name>
    <dbReference type="NCBI Taxonomy" id="1121416"/>
    <lineage>
        <taxon>Bacteria</taxon>
        <taxon>Pseudomonadati</taxon>
        <taxon>Thermodesulfobacteriota</taxon>
        <taxon>Desulfobulbia</taxon>
        <taxon>Desulfobulbales</taxon>
        <taxon>Desulfocapsaceae</taxon>
        <taxon>Desulfopila</taxon>
    </lineage>
</organism>
<protein>
    <submittedName>
        <fullName evidence="1">Uncharacterized protein</fullName>
    </submittedName>
</protein>
<accession>A0A1M7YD16</accession>
<sequence>MKTSSTAISFFARFSHLIIADHSKTSNISISFSNNPVVVNDNLEKVDLTTQRIKYRRKKQGEES</sequence>
<dbReference type="Proteomes" id="UP000184603">
    <property type="component" value="Unassembled WGS sequence"/>
</dbReference>